<accession>A0A918KP97</accession>
<evidence type="ECO:0000256" key="5">
    <source>
        <dbReference type="ARBA" id="ARBA00022692"/>
    </source>
</evidence>
<dbReference type="Pfam" id="PF00482">
    <property type="entry name" value="T2SSF"/>
    <property type="match status" value="2"/>
</dbReference>
<keyword evidence="7 8" id="KW-0472">Membrane</keyword>
<evidence type="ECO:0000256" key="4">
    <source>
        <dbReference type="ARBA" id="ARBA00022519"/>
    </source>
</evidence>
<feature type="transmembrane region" description="Helical" evidence="8">
    <location>
        <begin position="175"/>
        <end position="196"/>
    </location>
</feature>
<sequence>MDAFDYSALDASGIKRSGTLMAGSAREARDLLRARALTPLDLNQSRKKGAKTGVVAGSKNFGSGKIKHTELTRATRQLAILIDAATPIEDALRVTALQFEKSPMKGVLLSIRSQVVEGATLSQALRSQPQAFSELYTAMVSSGETSGKLPEVLLRLADDLEAAQAIRRKIAGATAYPLVLTVVALVVIVVLMIFVVPKVVEQFDTFGQKLPPLTRATIWFSEFLQNYGLILFGLLVAVFFGFRFALKTPRIRRRWDGFKLRIPLTGRLHRDVNAARFSRTMAGLVGAGTPALAAMDTAQHTLRNSVMRDAMTGAVERVRSGAPMSAALKETGVFPPLVTQMVMGGEASGDMGKMFAKSADYLEDEFNAQTTVFLTLLEPAIIIMLAGVVLMVVAAIFLPILQLNTLAY</sequence>
<dbReference type="Proteomes" id="UP000600865">
    <property type="component" value="Unassembled WGS sequence"/>
</dbReference>
<dbReference type="InterPro" id="IPR042094">
    <property type="entry name" value="T2SS_GspF_sf"/>
</dbReference>
<evidence type="ECO:0000256" key="3">
    <source>
        <dbReference type="ARBA" id="ARBA00022475"/>
    </source>
</evidence>
<comment type="caution">
    <text evidence="10">The sequence shown here is derived from an EMBL/GenBank/DDBJ whole genome shotgun (WGS) entry which is preliminary data.</text>
</comment>
<organism evidence="10 11">
    <name type="scientific">Litorimonas cladophorae</name>
    <dbReference type="NCBI Taxonomy" id="1220491"/>
    <lineage>
        <taxon>Bacteria</taxon>
        <taxon>Pseudomonadati</taxon>
        <taxon>Pseudomonadota</taxon>
        <taxon>Alphaproteobacteria</taxon>
        <taxon>Maricaulales</taxon>
        <taxon>Robiginitomaculaceae</taxon>
    </lineage>
</organism>
<evidence type="ECO:0000256" key="1">
    <source>
        <dbReference type="ARBA" id="ARBA00004429"/>
    </source>
</evidence>
<dbReference type="GO" id="GO:0005886">
    <property type="term" value="C:plasma membrane"/>
    <property type="evidence" value="ECO:0007669"/>
    <property type="project" value="UniProtKB-SubCell"/>
</dbReference>
<gene>
    <name evidence="10" type="primary">pulF</name>
    <name evidence="10" type="ORF">GCM10011309_19030</name>
</gene>
<feature type="domain" description="Type II secretion system protein GspF" evidence="9">
    <location>
        <begin position="75"/>
        <end position="197"/>
    </location>
</feature>
<evidence type="ECO:0000256" key="2">
    <source>
        <dbReference type="ARBA" id="ARBA00005745"/>
    </source>
</evidence>
<dbReference type="NCBIfam" id="TIGR02120">
    <property type="entry name" value="GspF"/>
    <property type="match status" value="1"/>
</dbReference>
<dbReference type="PANTHER" id="PTHR30012">
    <property type="entry name" value="GENERAL SECRETION PATHWAY PROTEIN"/>
    <property type="match status" value="1"/>
</dbReference>
<evidence type="ECO:0000256" key="6">
    <source>
        <dbReference type="ARBA" id="ARBA00022989"/>
    </source>
</evidence>
<dbReference type="AlphaFoldDB" id="A0A918KP97"/>
<dbReference type="RefSeq" id="WP_189584862.1">
    <property type="nucleotide sequence ID" value="NZ_BMYV01000002.1"/>
</dbReference>
<evidence type="ECO:0000259" key="9">
    <source>
        <dbReference type="Pfam" id="PF00482"/>
    </source>
</evidence>
<keyword evidence="5 8" id="KW-0812">Transmembrane</keyword>
<evidence type="ECO:0000256" key="7">
    <source>
        <dbReference type="ARBA" id="ARBA00023136"/>
    </source>
</evidence>
<dbReference type="PANTHER" id="PTHR30012:SF0">
    <property type="entry name" value="TYPE II SECRETION SYSTEM PROTEIN F-RELATED"/>
    <property type="match status" value="1"/>
</dbReference>
<keyword evidence="6 8" id="KW-1133">Transmembrane helix</keyword>
<keyword evidence="11" id="KW-1185">Reference proteome</keyword>
<comment type="similarity">
    <text evidence="2">Belongs to the GSP F family.</text>
</comment>
<dbReference type="EMBL" id="BMYV01000002">
    <property type="protein sequence ID" value="GGX69264.1"/>
    <property type="molecule type" value="Genomic_DNA"/>
</dbReference>
<evidence type="ECO:0000313" key="11">
    <source>
        <dbReference type="Proteomes" id="UP000600865"/>
    </source>
</evidence>
<name>A0A918KP97_9PROT</name>
<proteinExistence type="inferred from homology"/>
<dbReference type="GO" id="GO:0015627">
    <property type="term" value="C:type II protein secretion system complex"/>
    <property type="evidence" value="ECO:0007669"/>
    <property type="project" value="InterPro"/>
</dbReference>
<comment type="subcellular location">
    <subcellularLocation>
        <location evidence="1">Cell inner membrane</location>
        <topology evidence="1">Multi-pass membrane protein</topology>
    </subcellularLocation>
</comment>
<keyword evidence="3" id="KW-1003">Cell membrane</keyword>
<dbReference type="FunFam" id="1.20.81.30:FF:000001">
    <property type="entry name" value="Type II secretion system protein F"/>
    <property type="match status" value="2"/>
</dbReference>
<protein>
    <submittedName>
        <fullName evidence="10">Type II secretion system protein GspF</fullName>
    </submittedName>
</protein>
<dbReference type="Gene3D" id="1.20.81.30">
    <property type="entry name" value="Type II secretion system (T2SS), domain F"/>
    <property type="match status" value="2"/>
</dbReference>
<dbReference type="PRINTS" id="PR00812">
    <property type="entry name" value="BCTERIALGSPF"/>
</dbReference>
<reference evidence="10 11" key="1">
    <citation type="journal article" date="2014" name="Int. J. Syst. Evol. Microbiol.">
        <title>Complete genome sequence of Corynebacterium casei LMG S-19264T (=DSM 44701T), isolated from a smear-ripened cheese.</title>
        <authorList>
            <consortium name="US DOE Joint Genome Institute (JGI-PGF)"/>
            <person name="Walter F."/>
            <person name="Albersmeier A."/>
            <person name="Kalinowski J."/>
            <person name="Ruckert C."/>
        </authorList>
    </citation>
    <scope>NUCLEOTIDE SEQUENCE [LARGE SCALE GENOMIC DNA]</scope>
    <source>
        <strain evidence="10 11">KCTC 23968</strain>
    </source>
</reference>
<evidence type="ECO:0000256" key="8">
    <source>
        <dbReference type="SAM" id="Phobius"/>
    </source>
</evidence>
<keyword evidence="4" id="KW-0997">Cell inner membrane</keyword>
<dbReference type="InterPro" id="IPR011850">
    <property type="entry name" value="T2SS_GspF"/>
</dbReference>
<feature type="transmembrane region" description="Helical" evidence="8">
    <location>
        <begin position="227"/>
        <end position="246"/>
    </location>
</feature>
<dbReference type="InterPro" id="IPR018076">
    <property type="entry name" value="T2SS_GspF_dom"/>
</dbReference>
<evidence type="ECO:0000313" key="10">
    <source>
        <dbReference type="EMBL" id="GGX69264.1"/>
    </source>
</evidence>
<feature type="domain" description="Type II secretion system protein GspF" evidence="9">
    <location>
        <begin position="277"/>
        <end position="399"/>
    </location>
</feature>
<feature type="transmembrane region" description="Helical" evidence="8">
    <location>
        <begin position="380"/>
        <end position="401"/>
    </location>
</feature>
<dbReference type="InterPro" id="IPR003004">
    <property type="entry name" value="GspF/PilC"/>
</dbReference>
<dbReference type="GO" id="GO:0015628">
    <property type="term" value="P:protein secretion by the type II secretion system"/>
    <property type="evidence" value="ECO:0007669"/>
    <property type="project" value="InterPro"/>
</dbReference>